<keyword evidence="3" id="KW-0378">Hydrolase</keyword>
<keyword evidence="2" id="KW-0479">Metal-binding</keyword>
<dbReference type="GO" id="GO:0046872">
    <property type="term" value="F:metal ion binding"/>
    <property type="evidence" value="ECO:0007669"/>
    <property type="project" value="UniProtKB-KW"/>
</dbReference>
<dbReference type="PANTHER" id="PTHR42978">
    <property type="entry name" value="QUORUM-QUENCHING LACTONASE YTNP-RELATED-RELATED"/>
    <property type="match status" value="1"/>
</dbReference>
<proteinExistence type="inferred from homology"/>
<dbReference type="PANTHER" id="PTHR42978:SF6">
    <property type="entry name" value="QUORUM-QUENCHING LACTONASE YTNP-RELATED"/>
    <property type="match status" value="1"/>
</dbReference>
<evidence type="ECO:0000259" key="6">
    <source>
        <dbReference type="SMART" id="SM00849"/>
    </source>
</evidence>
<keyword evidence="8" id="KW-1185">Reference proteome</keyword>
<feature type="domain" description="Metallo-beta-lactamase" evidence="6">
    <location>
        <begin position="90"/>
        <end position="274"/>
    </location>
</feature>
<accession>A0A8E1UQ61</accession>
<protein>
    <submittedName>
        <fullName evidence="7">Metallo-beta-lactamase</fullName>
    </submittedName>
</protein>
<name>A0A8E1UQ61_9BACT</name>
<evidence type="ECO:0000256" key="5">
    <source>
        <dbReference type="SAM" id="SignalP"/>
    </source>
</evidence>
<organism evidence="7 8">
    <name type="scientific">Xylanibacter rarus</name>
    <dbReference type="NCBI Taxonomy" id="1676614"/>
    <lineage>
        <taxon>Bacteria</taxon>
        <taxon>Pseudomonadati</taxon>
        <taxon>Bacteroidota</taxon>
        <taxon>Bacteroidia</taxon>
        <taxon>Bacteroidales</taxon>
        <taxon>Prevotellaceae</taxon>
        <taxon>Xylanibacter</taxon>
    </lineage>
</organism>
<gene>
    <name evidence="7" type="ORF">ACU52_09955</name>
</gene>
<dbReference type="Proteomes" id="UP000036951">
    <property type="component" value="Unassembled WGS sequence"/>
</dbReference>
<dbReference type="CDD" id="cd07720">
    <property type="entry name" value="OPHC2-like_MBL-fold"/>
    <property type="match status" value="1"/>
</dbReference>
<dbReference type="InterPro" id="IPR051013">
    <property type="entry name" value="MBL_superfamily_lactonases"/>
</dbReference>
<dbReference type="SMART" id="SM00849">
    <property type="entry name" value="Lactamase_B"/>
    <property type="match status" value="1"/>
</dbReference>
<comment type="similarity">
    <text evidence="1">Belongs to the metallo-beta-lactamase superfamily.</text>
</comment>
<dbReference type="Pfam" id="PF00753">
    <property type="entry name" value="Lactamase_B"/>
    <property type="match status" value="1"/>
</dbReference>
<dbReference type="RefSeq" id="WP_053398681.1">
    <property type="nucleotide sequence ID" value="NZ_LFQU01000019.1"/>
</dbReference>
<dbReference type="AlphaFoldDB" id="A0A8E1UQ61"/>
<comment type="caution">
    <text evidence="7">The sequence shown here is derived from an EMBL/GenBank/DDBJ whole genome shotgun (WGS) entry which is preliminary data.</text>
</comment>
<feature type="chain" id="PRO_5034066718" evidence="5">
    <location>
        <begin position="23"/>
        <end position="283"/>
    </location>
</feature>
<sequence length="283" mass="31219">MNKPLALCVMLLAAIVPHVANGGNVEENVVISQPKMADQANISETVKVNEVTVTCIRDNKAERTMQLSLFGDIPESLIDSLGIRNGIKSSVNAILVKTEEATILFDTGLGKSDSQLLTALSNKPEDIKFIYLTHFHGDHIGGMMKGDKPVFTNAEVYASREEYESWMKMPDEAKAQVVKTMKAYEKHLHLFEFGDTLPGNVIALDGSGHTPGHTIYNVDNEVLVAGDIIHGMALQLSHPEYCASYDMDKEKAIRTRKRILNYAREHKIDIAGMHIPLPGIIPL</sequence>
<evidence type="ECO:0000256" key="2">
    <source>
        <dbReference type="ARBA" id="ARBA00022723"/>
    </source>
</evidence>
<reference evidence="7 8" key="1">
    <citation type="submission" date="2015-06" db="EMBL/GenBank/DDBJ databases">
        <title>Prevotella sp. 109, sp. nov., a novel member of the family Prevotellaceae isolated from human faeces.</title>
        <authorList>
            <person name="Shkoporov A.N."/>
            <person name="Chaplin A.V."/>
            <person name="Kafarskaia L.I."/>
            <person name="Efimov B.A."/>
        </authorList>
    </citation>
    <scope>NUCLEOTIDE SEQUENCE [LARGE SCALE GENOMIC DNA]</scope>
    <source>
        <strain evidence="7 8">109</strain>
    </source>
</reference>
<evidence type="ECO:0000313" key="8">
    <source>
        <dbReference type="Proteomes" id="UP000036951"/>
    </source>
</evidence>
<feature type="signal peptide" evidence="5">
    <location>
        <begin position="1"/>
        <end position="22"/>
    </location>
</feature>
<dbReference type="Gene3D" id="3.60.15.10">
    <property type="entry name" value="Ribonuclease Z/Hydroxyacylglutathione hydrolase-like"/>
    <property type="match status" value="1"/>
</dbReference>
<evidence type="ECO:0000256" key="4">
    <source>
        <dbReference type="ARBA" id="ARBA00022833"/>
    </source>
</evidence>
<dbReference type="InterPro" id="IPR001279">
    <property type="entry name" value="Metallo-B-lactamas"/>
</dbReference>
<evidence type="ECO:0000313" key="7">
    <source>
        <dbReference type="EMBL" id="KOO68031.1"/>
    </source>
</evidence>
<dbReference type="InterPro" id="IPR036866">
    <property type="entry name" value="RibonucZ/Hydroxyglut_hydro"/>
</dbReference>
<dbReference type="GO" id="GO:0016787">
    <property type="term" value="F:hydrolase activity"/>
    <property type="evidence" value="ECO:0007669"/>
    <property type="project" value="UniProtKB-KW"/>
</dbReference>
<keyword evidence="4" id="KW-0862">Zinc</keyword>
<keyword evidence="5" id="KW-0732">Signal</keyword>
<dbReference type="EMBL" id="LFQU01000019">
    <property type="protein sequence ID" value="KOO68031.1"/>
    <property type="molecule type" value="Genomic_DNA"/>
</dbReference>
<dbReference type="SUPFAM" id="SSF56281">
    <property type="entry name" value="Metallo-hydrolase/oxidoreductase"/>
    <property type="match status" value="1"/>
</dbReference>
<evidence type="ECO:0000256" key="3">
    <source>
        <dbReference type="ARBA" id="ARBA00022801"/>
    </source>
</evidence>
<evidence type="ECO:0000256" key="1">
    <source>
        <dbReference type="ARBA" id="ARBA00007749"/>
    </source>
</evidence>